<dbReference type="OMA" id="TRNNAMG"/>
<dbReference type="InterPro" id="IPR036866">
    <property type="entry name" value="RibonucZ/Hydroxyglut_hydro"/>
</dbReference>
<dbReference type="EMBL" id="LGFG01000019">
    <property type="protein sequence ID" value="KUK23503.1"/>
    <property type="molecule type" value="Genomic_DNA"/>
</dbReference>
<dbReference type="InterPro" id="IPR013470">
    <property type="entry name" value="RNase_Z_T_toga"/>
</dbReference>
<dbReference type="PANTHER" id="PTHR46504">
    <property type="entry name" value="TRNASE Z TRZ1"/>
    <property type="match status" value="1"/>
</dbReference>
<reference evidence="2 3" key="1">
    <citation type="journal article" date="2015" name="MBio">
        <title>Genome-Resolved Metagenomic Analysis Reveals Roles for Candidate Phyla and Other Microbial Community Members in Biogeochemical Transformations in Oil Reservoirs.</title>
        <authorList>
            <person name="Hu P."/>
            <person name="Tom L."/>
            <person name="Singh A."/>
            <person name="Thomas B.C."/>
            <person name="Baker B.J."/>
            <person name="Piceno Y.M."/>
            <person name="Andersen G.L."/>
            <person name="Banfield J.F."/>
        </authorList>
    </citation>
    <scope>NUCLEOTIDE SEQUENCE [LARGE SCALE GENOMIC DNA]</scope>
    <source>
        <strain evidence="2">46_26</strain>
    </source>
</reference>
<sequence>MNIIGFSKALFSTWIYYSPERILFDAGEGVSTILGSKVYAFKYVFLTHGHVDHIAGLWGVVNIRNNGMGDREKPLDVFYPRGNRAVEEYTEFIKRANPDLRFSFNVHPLKEGEKVFLRDAGGFKRYVQPFRTKHVSSEVSFGYHIFEVRRKLKKEFQGLDSKEISRLVKEKGRDFVTEEYHKKVLTISGDSLALDPEEIRGTELLIHECTFLDARDRRYKNHAAIDEVMESVKAAGVKKVILYHISTRYIRQLKSVIKKYKEEMPDVEILYMDPRKVFEM</sequence>
<dbReference type="RefSeq" id="WP_011942766.1">
    <property type="nucleotide sequence ID" value="NZ_DAITJQ010000001.1"/>
</dbReference>
<protein>
    <submittedName>
        <fullName evidence="2">Ribonuclease Z</fullName>
    </submittedName>
</protein>
<feature type="domain" description="Metallo-beta-lactamase" evidence="1">
    <location>
        <begin position="20"/>
        <end position="65"/>
    </location>
</feature>
<dbReference type="AlphaFoldDB" id="A0A101ERB8"/>
<dbReference type="Proteomes" id="UP000058636">
    <property type="component" value="Unassembled WGS sequence"/>
</dbReference>
<dbReference type="SUPFAM" id="SSF56281">
    <property type="entry name" value="Metallo-hydrolase/oxidoreductase"/>
    <property type="match status" value="1"/>
</dbReference>
<dbReference type="Pfam" id="PF00753">
    <property type="entry name" value="Lactamase_B"/>
    <property type="match status" value="1"/>
</dbReference>
<proteinExistence type="predicted"/>
<dbReference type="PATRIC" id="fig|93930.3.peg.1170"/>
<evidence type="ECO:0000313" key="2">
    <source>
        <dbReference type="EMBL" id="KUK23503.1"/>
    </source>
</evidence>
<dbReference type="InterPro" id="IPR001279">
    <property type="entry name" value="Metallo-B-lactamas"/>
</dbReference>
<evidence type="ECO:0000313" key="3">
    <source>
        <dbReference type="Proteomes" id="UP000058636"/>
    </source>
</evidence>
<dbReference type="NCBIfam" id="TIGR02650">
    <property type="entry name" value="RNase_Z_T_toga"/>
    <property type="match status" value="1"/>
</dbReference>
<evidence type="ECO:0000259" key="1">
    <source>
        <dbReference type="Pfam" id="PF00753"/>
    </source>
</evidence>
<dbReference type="PANTHER" id="PTHR46504:SF2">
    <property type="entry name" value="TRNASE Z TRZ1"/>
    <property type="match status" value="1"/>
</dbReference>
<dbReference type="Gene3D" id="3.60.15.10">
    <property type="entry name" value="Ribonuclease Z/Hydroxyacylglutathione hydrolase-like"/>
    <property type="match status" value="1"/>
</dbReference>
<organism evidence="2 3">
    <name type="scientific">Thermotoga petrophila</name>
    <dbReference type="NCBI Taxonomy" id="93929"/>
    <lineage>
        <taxon>Bacteria</taxon>
        <taxon>Thermotogati</taxon>
        <taxon>Thermotogota</taxon>
        <taxon>Thermotogae</taxon>
        <taxon>Thermotogales</taxon>
        <taxon>Thermotogaceae</taxon>
        <taxon>Thermotoga</taxon>
    </lineage>
</organism>
<gene>
    <name evidence="2" type="ORF">XD57_0387</name>
</gene>
<accession>A0A101ERB8</accession>
<name>A0A101ERB8_9THEM</name>
<comment type="caution">
    <text evidence="2">The sequence shown here is derived from an EMBL/GenBank/DDBJ whole genome shotgun (WGS) entry which is preliminary data.</text>
</comment>